<name>X1CA87_9ZZZZ</name>
<dbReference type="Gene3D" id="3.30.950.30">
    <property type="entry name" value="Schlafen, AAA domain"/>
    <property type="match status" value="1"/>
</dbReference>
<evidence type="ECO:0000313" key="2">
    <source>
        <dbReference type="EMBL" id="GAG90162.1"/>
    </source>
</evidence>
<dbReference type="PANTHER" id="PTHR30595">
    <property type="entry name" value="GLPR-RELATED TRANSCRIPTIONAL REPRESSOR"/>
    <property type="match status" value="1"/>
</dbReference>
<protein>
    <recommendedName>
        <fullName evidence="1">Schlafen AlbA-2 domain-containing protein</fullName>
    </recommendedName>
</protein>
<dbReference type="Pfam" id="PF04326">
    <property type="entry name" value="SLFN_AlbA_2"/>
    <property type="match status" value="1"/>
</dbReference>
<organism evidence="2">
    <name type="scientific">marine sediment metagenome</name>
    <dbReference type="NCBI Taxonomy" id="412755"/>
    <lineage>
        <taxon>unclassified sequences</taxon>
        <taxon>metagenomes</taxon>
        <taxon>ecological metagenomes</taxon>
    </lineage>
</organism>
<accession>X1CA87</accession>
<proteinExistence type="predicted"/>
<dbReference type="InterPro" id="IPR007421">
    <property type="entry name" value="Schlafen_AlbA_2_dom"/>
</dbReference>
<feature type="non-terminal residue" evidence="2">
    <location>
        <position position="272"/>
    </location>
</feature>
<gene>
    <name evidence="2" type="ORF">S01H4_49999</name>
</gene>
<comment type="caution">
    <text evidence="2">The sequence shown here is derived from an EMBL/GenBank/DDBJ whole genome shotgun (WGS) entry which is preliminary data.</text>
</comment>
<reference evidence="2" key="1">
    <citation type="journal article" date="2014" name="Front. Microbiol.">
        <title>High frequency of phylogenetically diverse reductive dehalogenase-homologous genes in deep subseafloor sedimentary metagenomes.</title>
        <authorList>
            <person name="Kawai M."/>
            <person name="Futagami T."/>
            <person name="Toyoda A."/>
            <person name="Takaki Y."/>
            <person name="Nishi S."/>
            <person name="Hori S."/>
            <person name="Arai W."/>
            <person name="Tsubouchi T."/>
            <person name="Morono Y."/>
            <person name="Uchiyama I."/>
            <person name="Ito T."/>
            <person name="Fujiyama A."/>
            <person name="Inagaki F."/>
            <person name="Takami H."/>
        </authorList>
    </citation>
    <scope>NUCLEOTIDE SEQUENCE</scope>
    <source>
        <strain evidence="2">Expedition CK06-06</strain>
    </source>
</reference>
<dbReference type="AlphaFoldDB" id="X1CA87"/>
<sequence length="272" mass="30603">IELLEILEKGEDSRHQFKTNITNPESLAGEMVAFANAEGGMIIIGANDNGQPIGLTQDDIRRINQLVSNTASNNVKNPINPFTENVKVVNKLLMVVNISEGTDKPYMDNNGVIWIKSGSDKRRVTSREELRRLFQNSDLVHADEIPVTGTSESDIDLEYFKKFYEREYEEPFEESGLPLIQLLRNLNIAKDHNLNIAGLLVFGEQPEKYKPTLIVKAVSFIGNDPTGQQYRDSIDIKGKLLNQFIDSLSFLKRNLKNIQKGKGINTLGDLEI</sequence>
<feature type="domain" description="Schlafen AlbA-2" evidence="1">
    <location>
        <begin position="11"/>
        <end position="124"/>
    </location>
</feature>
<dbReference type="PANTHER" id="PTHR30595:SF6">
    <property type="entry name" value="SCHLAFEN ALBA-2 DOMAIN-CONTAINING PROTEIN"/>
    <property type="match status" value="1"/>
</dbReference>
<dbReference type="InterPro" id="IPR038461">
    <property type="entry name" value="Schlafen_AlbA_2_dom_sf"/>
</dbReference>
<feature type="non-terminal residue" evidence="2">
    <location>
        <position position="1"/>
    </location>
</feature>
<evidence type="ECO:0000259" key="1">
    <source>
        <dbReference type="Pfam" id="PF04326"/>
    </source>
</evidence>
<dbReference type="EMBL" id="BART01028340">
    <property type="protein sequence ID" value="GAG90162.1"/>
    <property type="molecule type" value="Genomic_DNA"/>
</dbReference>